<comment type="subcellular location">
    <subcellularLocation>
        <location evidence="1">Cell membrane</location>
        <topology evidence="1">Multi-pass membrane protein</topology>
    </subcellularLocation>
</comment>
<dbReference type="Proteomes" id="UP000319894">
    <property type="component" value="Unassembled WGS sequence"/>
</dbReference>
<dbReference type="Pfam" id="PF13440">
    <property type="entry name" value="Polysacc_synt_3"/>
    <property type="match status" value="1"/>
</dbReference>
<dbReference type="InParanoid" id="A0A554N9H0"/>
<feature type="transmembrane region" description="Helical" evidence="6">
    <location>
        <begin position="102"/>
        <end position="129"/>
    </location>
</feature>
<feature type="transmembrane region" description="Helical" evidence="6">
    <location>
        <begin position="380"/>
        <end position="400"/>
    </location>
</feature>
<feature type="transmembrane region" description="Helical" evidence="6">
    <location>
        <begin position="73"/>
        <end position="96"/>
    </location>
</feature>
<accession>A0A554N9H0</accession>
<comment type="caution">
    <text evidence="7">The sequence shown here is derived from an EMBL/GenBank/DDBJ whole genome shotgun (WGS) entry which is preliminary data.</text>
</comment>
<evidence type="ECO:0000313" key="8">
    <source>
        <dbReference type="Proteomes" id="UP000319894"/>
    </source>
</evidence>
<feature type="transmembrane region" description="Helical" evidence="6">
    <location>
        <begin position="282"/>
        <end position="300"/>
    </location>
</feature>
<dbReference type="EMBL" id="QMDX01000005">
    <property type="protein sequence ID" value="TSD14054.1"/>
    <property type="molecule type" value="Genomic_DNA"/>
</dbReference>
<protein>
    <submittedName>
        <fullName evidence="7">Teichoic acid transporter</fullName>
    </submittedName>
</protein>
<dbReference type="RefSeq" id="WP_144262106.1">
    <property type="nucleotide sequence ID" value="NZ_QMDX01000005.1"/>
</dbReference>
<feature type="transmembrane region" description="Helical" evidence="6">
    <location>
        <begin position="435"/>
        <end position="454"/>
    </location>
</feature>
<evidence type="ECO:0000256" key="1">
    <source>
        <dbReference type="ARBA" id="ARBA00004651"/>
    </source>
</evidence>
<keyword evidence="8" id="KW-1185">Reference proteome</keyword>
<name>A0A554N9H0_9EURY</name>
<dbReference type="InterPro" id="IPR050833">
    <property type="entry name" value="Poly_Biosynth_Transport"/>
</dbReference>
<evidence type="ECO:0000313" key="7">
    <source>
        <dbReference type="EMBL" id="TSD14054.1"/>
    </source>
</evidence>
<dbReference type="OrthoDB" id="112053at2157"/>
<keyword evidence="2" id="KW-1003">Cell membrane</keyword>
<evidence type="ECO:0000256" key="5">
    <source>
        <dbReference type="ARBA" id="ARBA00023136"/>
    </source>
</evidence>
<feature type="transmembrane region" description="Helical" evidence="6">
    <location>
        <begin position="412"/>
        <end position="429"/>
    </location>
</feature>
<evidence type="ECO:0000256" key="3">
    <source>
        <dbReference type="ARBA" id="ARBA00022692"/>
    </source>
</evidence>
<dbReference type="PANTHER" id="PTHR30250:SF28">
    <property type="entry name" value="POLYSACCHARIDE BIOSYNTHESIS PROTEIN"/>
    <property type="match status" value="1"/>
</dbReference>
<reference evidence="7 8" key="1">
    <citation type="submission" date="2018-06" db="EMBL/GenBank/DDBJ databases">
        <title>Natronomonas sp. F16-60 a new haloarchaeon isolated from a solar saltern of Isla Cristina, Huelva, Spain.</title>
        <authorList>
            <person name="Duran-Viseras A."/>
            <person name="Sanchez-Porro C."/>
            <person name="Ventosa A."/>
        </authorList>
    </citation>
    <scope>NUCLEOTIDE SEQUENCE [LARGE SCALE GENOMIC DNA]</scope>
    <source>
        <strain evidence="7 8">F16-60</strain>
    </source>
</reference>
<evidence type="ECO:0000256" key="2">
    <source>
        <dbReference type="ARBA" id="ARBA00022475"/>
    </source>
</evidence>
<gene>
    <name evidence="7" type="ORF">DP107_10470</name>
</gene>
<feature type="transmembrane region" description="Helical" evidence="6">
    <location>
        <begin position="216"/>
        <end position="237"/>
    </location>
</feature>
<dbReference type="GO" id="GO:0005886">
    <property type="term" value="C:plasma membrane"/>
    <property type="evidence" value="ECO:0007669"/>
    <property type="project" value="UniProtKB-SubCell"/>
</dbReference>
<keyword evidence="5 6" id="KW-0472">Membrane</keyword>
<organism evidence="7 8">
    <name type="scientific">Haloglomus irregulare</name>
    <dbReference type="NCBI Taxonomy" id="2234134"/>
    <lineage>
        <taxon>Archaea</taxon>
        <taxon>Methanobacteriati</taxon>
        <taxon>Methanobacteriota</taxon>
        <taxon>Stenosarchaea group</taxon>
        <taxon>Halobacteria</taxon>
        <taxon>Halobacteriales</taxon>
        <taxon>Natronomonadaceae</taxon>
        <taxon>Haloglomus</taxon>
    </lineage>
</organism>
<dbReference type="AlphaFoldDB" id="A0A554N9H0"/>
<feature type="transmembrane region" description="Helical" evidence="6">
    <location>
        <begin position="312"/>
        <end position="332"/>
    </location>
</feature>
<evidence type="ECO:0000256" key="4">
    <source>
        <dbReference type="ARBA" id="ARBA00022989"/>
    </source>
</evidence>
<feature type="transmembrane region" description="Helical" evidence="6">
    <location>
        <begin position="150"/>
        <end position="167"/>
    </location>
</feature>
<sequence length="472" mass="48789">MRLGRTAFLHFLSQVVVSVSGFAATFAIARLGGADVLGVYAVAVALTFWLNVPSTGIGDALTKRLSEAGDSRGVVATALLTNGILAAVIAVVLLAARPFVVSYIGASVGGLVAALVVSNIGLVTVVAVLNGEKRVSSSGGIKAIERVARSGIHIGAVVAGFGVAALVAGHVVATLLAVVVGTVLSTAALGRPSRERGRDLLSYARYAWLGKLKTRAFGWMDTIVLAAFVSPTLIGVYEVSWNLASLFALVAVSVQTTLFPEMSELSGREDGRERVHHYLNEGLVFAGVFMIPGLFGAAVLGRRVLRIYGPEFTQGVGVLVLLIVARLLAVYGEQFLNAVNAVDRPDIAFRINLAFVGLNLVLNVALAAAFGWLGAAVATLLSAGVTAVLSYWGLVAVIGSPDLPFGEFGRQVVASGVMAGSVLLLRRVVPGSQSATVGLVLFGVAVYAVCLLGVSPRVRGKFENLVRSAAGG</sequence>
<evidence type="ECO:0000256" key="6">
    <source>
        <dbReference type="SAM" id="Phobius"/>
    </source>
</evidence>
<feature type="transmembrane region" description="Helical" evidence="6">
    <location>
        <begin position="7"/>
        <end position="28"/>
    </location>
</feature>
<feature type="transmembrane region" description="Helical" evidence="6">
    <location>
        <begin position="34"/>
        <end position="52"/>
    </location>
</feature>
<dbReference type="PANTHER" id="PTHR30250">
    <property type="entry name" value="PST FAMILY PREDICTED COLANIC ACID TRANSPORTER"/>
    <property type="match status" value="1"/>
</dbReference>
<keyword evidence="4 6" id="KW-1133">Transmembrane helix</keyword>
<keyword evidence="3 6" id="KW-0812">Transmembrane</keyword>
<proteinExistence type="predicted"/>
<feature type="transmembrane region" description="Helical" evidence="6">
    <location>
        <begin position="353"/>
        <end position="374"/>
    </location>
</feature>